<dbReference type="AlphaFoldDB" id="A0AAV9XEF9"/>
<name>A0AAV9XEF9_9PEZI</name>
<keyword evidence="1" id="KW-0732">Signal</keyword>
<keyword evidence="3" id="KW-1185">Reference proteome</keyword>
<dbReference type="EMBL" id="JAVHJO010000005">
    <property type="protein sequence ID" value="KAK6540331.1"/>
    <property type="molecule type" value="Genomic_DNA"/>
</dbReference>
<reference evidence="2 3" key="1">
    <citation type="submission" date="2019-10" db="EMBL/GenBank/DDBJ databases">
        <authorList>
            <person name="Palmer J.M."/>
        </authorList>
    </citation>
    <scope>NUCLEOTIDE SEQUENCE [LARGE SCALE GENOMIC DNA]</scope>
    <source>
        <strain evidence="2 3">TWF694</strain>
    </source>
</reference>
<organism evidence="2 3">
    <name type="scientific">Orbilia ellipsospora</name>
    <dbReference type="NCBI Taxonomy" id="2528407"/>
    <lineage>
        <taxon>Eukaryota</taxon>
        <taxon>Fungi</taxon>
        <taxon>Dikarya</taxon>
        <taxon>Ascomycota</taxon>
        <taxon>Pezizomycotina</taxon>
        <taxon>Orbiliomycetes</taxon>
        <taxon>Orbiliales</taxon>
        <taxon>Orbiliaceae</taxon>
        <taxon>Orbilia</taxon>
    </lineage>
</organism>
<accession>A0AAV9XEF9</accession>
<dbReference type="Proteomes" id="UP001365542">
    <property type="component" value="Unassembled WGS sequence"/>
</dbReference>
<feature type="signal peptide" evidence="1">
    <location>
        <begin position="1"/>
        <end position="18"/>
    </location>
</feature>
<evidence type="ECO:0000256" key="1">
    <source>
        <dbReference type="SAM" id="SignalP"/>
    </source>
</evidence>
<feature type="chain" id="PRO_5043395968" evidence="1">
    <location>
        <begin position="19"/>
        <end position="151"/>
    </location>
</feature>
<proteinExistence type="predicted"/>
<protein>
    <submittedName>
        <fullName evidence="2">Uncharacterized protein</fullName>
    </submittedName>
</protein>
<evidence type="ECO:0000313" key="2">
    <source>
        <dbReference type="EMBL" id="KAK6540331.1"/>
    </source>
</evidence>
<comment type="caution">
    <text evidence="2">The sequence shown here is derived from an EMBL/GenBank/DDBJ whole genome shotgun (WGS) entry which is preliminary data.</text>
</comment>
<sequence>MQFGSLLMTLAMAAACTAVSVPLEGRAIPTEEVKETIKAPGDIAETTIGELTRLSKLTGIYQAMQFTACDLSGALPGPCQKCETIFCFNSFWGVNICDKGQKEHTIFAKYEDRLRYCGCGNAQDKIKPLPESAKRWLAALECSKLDDKKPR</sequence>
<evidence type="ECO:0000313" key="3">
    <source>
        <dbReference type="Proteomes" id="UP001365542"/>
    </source>
</evidence>
<gene>
    <name evidence="2" type="ORF">TWF694_009135</name>
</gene>